<evidence type="ECO:0000313" key="2">
    <source>
        <dbReference type="Proteomes" id="UP000187209"/>
    </source>
</evidence>
<organism evidence="1 2">
    <name type="scientific">Stentor coeruleus</name>
    <dbReference type="NCBI Taxonomy" id="5963"/>
    <lineage>
        <taxon>Eukaryota</taxon>
        <taxon>Sar</taxon>
        <taxon>Alveolata</taxon>
        <taxon>Ciliophora</taxon>
        <taxon>Postciliodesmatophora</taxon>
        <taxon>Heterotrichea</taxon>
        <taxon>Heterotrichida</taxon>
        <taxon>Stentoridae</taxon>
        <taxon>Stentor</taxon>
    </lineage>
</organism>
<dbReference type="Proteomes" id="UP000187209">
    <property type="component" value="Unassembled WGS sequence"/>
</dbReference>
<gene>
    <name evidence="1" type="ORF">SteCoe_18954</name>
</gene>
<proteinExistence type="predicted"/>
<comment type="caution">
    <text evidence="1">The sequence shown here is derived from an EMBL/GenBank/DDBJ whole genome shotgun (WGS) entry which is preliminary data.</text>
</comment>
<reference evidence="1 2" key="1">
    <citation type="submission" date="2016-11" db="EMBL/GenBank/DDBJ databases">
        <title>The macronuclear genome of Stentor coeruleus: a giant cell with tiny introns.</title>
        <authorList>
            <person name="Slabodnick M."/>
            <person name="Ruby J.G."/>
            <person name="Reiff S.B."/>
            <person name="Swart E.C."/>
            <person name="Gosai S."/>
            <person name="Prabakaran S."/>
            <person name="Witkowska E."/>
            <person name="Larue G.E."/>
            <person name="Fisher S."/>
            <person name="Freeman R.M."/>
            <person name="Gunawardena J."/>
            <person name="Chu W."/>
            <person name="Stover N.A."/>
            <person name="Gregory B.D."/>
            <person name="Nowacki M."/>
            <person name="Derisi J."/>
            <person name="Roy S.W."/>
            <person name="Marshall W.F."/>
            <person name="Sood P."/>
        </authorList>
    </citation>
    <scope>NUCLEOTIDE SEQUENCE [LARGE SCALE GENOMIC DNA]</scope>
    <source>
        <strain evidence="1">WM001</strain>
    </source>
</reference>
<dbReference type="AlphaFoldDB" id="A0A1R2BVB1"/>
<name>A0A1R2BVB1_9CILI</name>
<keyword evidence="2" id="KW-1185">Reference proteome</keyword>
<protein>
    <submittedName>
        <fullName evidence="1">Uncharacterized protein</fullName>
    </submittedName>
</protein>
<dbReference type="EMBL" id="MPUH01000411">
    <property type="protein sequence ID" value="OMJ80704.1"/>
    <property type="molecule type" value="Genomic_DNA"/>
</dbReference>
<evidence type="ECO:0000313" key="1">
    <source>
        <dbReference type="EMBL" id="OMJ80704.1"/>
    </source>
</evidence>
<sequence>MSAVDVLSFIWGLPIVKDFITTQTLECQKPNCLTTFIKRLFINSKDPKLQSKEIDDYMKKIGFSTFSFFEVFSLILSEFHKHELDHLSRTEEFCIFHRFFSQELMQNCQCTKKLSLFPQISTSSIPHFNTITEGDSILPQIFGKIFDYTKAYNIDTCGCLRKYTLNQSPEYLIISLEYSKPENPLLVYTSAPQKMNLTDFFDSKTSEDYYLQGYFIYSTTTNSVSYMHKSYKKKYLWNISTKFIEKPQDGSFIDCLKEVVNNNTLPIAFVYSKECSDFMEMKYFMYVESRQNYNNLIVSPDILPQLNISKDFTWICNNCQILVNMADCICGEGKKNFGWKCKCGKFPVGEICECGWKRPICEYCHNQCEFFETDCKRCGDDYRQGESCGVCSYKSNIVCIGCYNHLENCDVCGYPNMPEGLACARCMNPFMKLFNE</sequence>
<accession>A0A1R2BVB1</accession>